<protein>
    <submittedName>
        <fullName evidence="2">Putative integral membrane protein</fullName>
    </submittedName>
</protein>
<organism evidence="2 3">
    <name type="scientific">Tropicibacter naphthalenivorans</name>
    <dbReference type="NCBI Taxonomy" id="441103"/>
    <lineage>
        <taxon>Bacteria</taxon>
        <taxon>Pseudomonadati</taxon>
        <taxon>Pseudomonadota</taxon>
        <taxon>Alphaproteobacteria</taxon>
        <taxon>Rhodobacterales</taxon>
        <taxon>Roseobacteraceae</taxon>
        <taxon>Tropicibacter</taxon>
    </lineage>
</organism>
<keyword evidence="1" id="KW-1133">Transmembrane helix</keyword>
<proteinExistence type="predicted"/>
<sequence length="161" mass="18240">MRETIKKTKPWLRVVLFASLALNVLVIGLAVGAVLHGPPDRGKRDRDPALPFTRAFDDHQRGELRDRLRADFDATRGQGPGFMAGYQEALSVLRADPFDADRLRDLLDDQGRVADARRKRGQDVLATYLGSLTPSERAAYADRLQAELEEIMAKRDRWKKR</sequence>
<feature type="transmembrane region" description="Helical" evidence="1">
    <location>
        <begin position="12"/>
        <end position="35"/>
    </location>
</feature>
<gene>
    <name evidence="2" type="ORF">TRN7648_03992</name>
</gene>
<dbReference type="EMBL" id="CYSE01000013">
    <property type="protein sequence ID" value="CUH82452.1"/>
    <property type="molecule type" value="Genomic_DNA"/>
</dbReference>
<evidence type="ECO:0000313" key="2">
    <source>
        <dbReference type="EMBL" id="CUH82452.1"/>
    </source>
</evidence>
<keyword evidence="3" id="KW-1185">Reference proteome</keyword>
<dbReference type="STRING" id="441103.TRN7648_03992"/>
<dbReference type="Proteomes" id="UP000054935">
    <property type="component" value="Unassembled WGS sequence"/>
</dbReference>
<evidence type="ECO:0000256" key="1">
    <source>
        <dbReference type="SAM" id="Phobius"/>
    </source>
</evidence>
<evidence type="ECO:0000313" key="3">
    <source>
        <dbReference type="Proteomes" id="UP000054935"/>
    </source>
</evidence>
<dbReference type="InterPro" id="IPR025961">
    <property type="entry name" value="Metal_resist"/>
</dbReference>
<dbReference type="AlphaFoldDB" id="A0A0P1H0A8"/>
<accession>A0A0P1H0A8</accession>
<dbReference type="OrthoDB" id="7688532at2"/>
<keyword evidence="1" id="KW-0812">Transmembrane</keyword>
<name>A0A0P1H0A8_9RHOB</name>
<dbReference type="RefSeq" id="WP_058249347.1">
    <property type="nucleotide sequence ID" value="NZ_CYSE01000013.1"/>
</dbReference>
<keyword evidence="1" id="KW-0472">Membrane</keyword>
<reference evidence="2 3" key="1">
    <citation type="submission" date="2015-09" db="EMBL/GenBank/DDBJ databases">
        <authorList>
            <consortium name="Swine Surveillance"/>
        </authorList>
    </citation>
    <scope>NUCLEOTIDE SEQUENCE [LARGE SCALE GENOMIC DNA]</scope>
    <source>
        <strain evidence="2 3">CECT 7648</strain>
    </source>
</reference>
<dbReference type="Pfam" id="PF13801">
    <property type="entry name" value="Metal_resist"/>
    <property type="match status" value="1"/>
</dbReference>